<gene>
    <name evidence="5" type="ORF">AUC71_04815</name>
</gene>
<dbReference type="GO" id="GO:0003677">
    <property type="term" value="F:DNA binding"/>
    <property type="evidence" value="ECO:0007669"/>
    <property type="project" value="UniProtKB-KW"/>
</dbReference>
<evidence type="ECO:0000256" key="1">
    <source>
        <dbReference type="ARBA" id="ARBA00023015"/>
    </source>
</evidence>
<dbReference type="Gene3D" id="1.10.10.10">
    <property type="entry name" value="Winged helix-like DNA-binding domain superfamily/Winged helix DNA-binding domain"/>
    <property type="match status" value="1"/>
</dbReference>
<dbReference type="PANTHER" id="PTHR33204:SF18">
    <property type="entry name" value="TRANSCRIPTIONAL REGULATORY PROTEIN"/>
    <property type="match status" value="1"/>
</dbReference>
<dbReference type="OrthoDB" id="9782219at2"/>
<proteinExistence type="predicted"/>
<keyword evidence="2" id="KW-0238">DNA-binding</keyword>
<dbReference type="PROSITE" id="PS51118">
    <property type="entry name" value="HTH_HXLR"/>
    <property type="match status" value="1"/>
</dbReference>
<dbReference type="Proteomes" id="UP000095042">
    <property type="component" value="Unassembled WGS sequence"/>
</dbReference>
<keyword evidence="3" id="KW-0804">Transcription</keyword>
<dbReference type="InterPro" id="IPR002577">
    <property type="entry name" value="HTH_HxlR"/>
</dbReference>
<dbReference type="RefSeq" id="WP_069625151.1">
    <property type="nucleotide sequence ID" value="NZ_LPWD01000464.1"/>
</dbReference>
<keyword evidence="1" id="KW-0805">Transcription regulation</keyword>
<accession>A0A1E3VPK4</accession>
<dbReference type="AlphaFoldDB" id="A0A1E3VPK4"/>
<evidence type="ECO:0000259" key="4">
    <source>
        <dbReference type="PROSITE" id="PS51118"/>
    </source>
</evidence>
<dbReference type="EMBL" id="LPWD01000464">
    <property type="protein sequence ID" value="ODR95459.1"/>
    <property type="molecule type" value="Genomic_DNA"/>
</dbReference>
<name>A0A1E3VPK4_9HYPH</name>
<reference evidence="5 6" key="1">
    <citation type="journal article" date="2016" name="Environ. Microbiol.">
        <title>New Methyloceanibacter diversity from North Sea sediments includes methanotroph containing solely the soluble methane monooxygenase.</title>
        <authorList>
            <person name="Vekeman B."/>
            <person name="Kerckhof F.M."/>
            <person name="Cremers G."/>
            <person name="de Vos P."/>
            <person name="Vandamme P."/>
            <person name="Boon N."/>
            <person name="Op den Camp H.J."/>
            <person name="Heylen K."/>
        </authorList>
    </citation>
    <scope>NUCLEOTIDE SEQUENCE [LARGE SCALE GENOMIC DNA]</scope>
    <source>
        <strain evidence="5 6">R-67177</strain>
    </source>
</reference>
<dbReference type="InterPro" id="IPR036388">
    <property type="entry name" value="WH-like_DNA-bd_sf"/>
</dbReference>
<sequence length="105" mass="11606">MAHGYGIEDCPVARALDVIGEKWSLLILRDLFRKGPLRFQSFEEGLPGIAPNTLSARLKSLEAQGVIATRLYESHPPRYEYLLTPKGKALGPVLKALHAWGETHG</sequence>
<comment type="caution">
    <text evidence="5">The sequence shown here is derived from an EMBL/GenBank/DDBJ whole genome shotgun (WGS) entry which is preliminary data.</text>
</comment>
<evidence type="ECO:0000313" key="6">
    <source>
        <dbReference type="Proteomes" id="UP000095042"/>
    </source>
</evidence>
<keyword evidence="6" id="KW-1185">Reference proteome</keyword>
<dbReference type="Pfam" id="PF01638">
    <property type="entry name" value="HxlR"/>
    <property type="match status" value="1"/>
</dbReference>
<protein>
    <submittedName>
        <fullName evidence="5">HxlR family transcriptional regulator</fullName>
    </submittedName>
</protein>
<dbReference type="InterPro" id="IPR036390">
    <property type="entry name" value="WH_DNA-bd_sf"/>
</dbReference>
<organism evidence="5 6">
    <name type="scientific">Methyloceanibacter marginalis</name>
    <dbReference type="NCBI Taxonomy" id="1774971"/>
    <lineage>
        <taxon>Bacteria</taxon>
        <taxon>Pseudomonadati</taxon>
        <taxon>Pseudomonadota</taxon>
        <taxon>Alphaproteobacteria</taxon>
        <taxon>Hyphomicrobiales</taxon>
        <taxon>Hyphomicrobiaceae</taxon>
        <taxon>Methyloceanibacter</taxon>
    </lineage>
</organism>
<feature type="domain" description="HTH hxlR-type" evidence="4">
    <location>
        <begin position="10"/>
        <end position="105"/>
    </location>
</feature>
<dbReference type="PANTHER" id="PTHR33204">
    <property type="entry name" value="TRANSCRIPTIONAL REGULATOR, MARR FAMILY"/>
    <property type="match status" value="1"/>
</dbReference>
<evidence type="ECO:0000256" key="2">
    <source>
        <dbReference type="ARBA" id="ARBA00023125"/>
    </source>
</evidence>
<dbReference type="SUPFAM" id="SSF46785">
    <property type="entry name" value="Winged helix' DNA-binding domain"/>
    <property type="match status" value="1"/>
</dbReference>
<evidence type="ECO:0000256" key="3">
    <source>
        <dbReference type="ARBA" id="ARBA00023163"/>
    </source>
</evidence>
<evidence type="ECO:0000313" key="5">
    <source>
        <dbReference type="EMBL" id="ODR95459.1"/>
    </source>
</evidence>